<dbReference type="RefSeq" id="WP_009282136.1">
    <property type="nucleotide sequence ID" value="NZ_CAIT01000006.1"/>
</dbReference>
<dbReference type="SUPFAM" id="SSF53901">
    <property type="entry name" value="Thiolase-like"/>
    <property type="match status" value="1"/>
</dbReference>
<dbReference type="InterPro" id="IPR016039">
    <property type="entry name" value="Thiolase-like"/>
</dbReference>
<sequence>MNYPVKAVIAATGSYIPTVKMSNEAFADHHFYDRNGLPLLQEQAVILEKFKSISGICERRYAQPDQQASDLGFLAASNALDSSGIDPESLDYIIVAHNFGDVAFGSNRVSMVPSLASRIKALLQIRNPSCVAYDLAFGCPGWLEGVIQASYYIRSGDARRCMVIGTETLSRVTDAHDRDCMLFGDGSGAVILEAADDHRGGILAHCTQTHAHEYAHLLSMQPSNAPLQADSQDIFMKMNGRKLYEFALTTVPVAIKATLDKAGVPLSAINKVLIHQANEKMDAAILQRLFKLYDMPMPADDLMPMTISWLGNSSVATIPTLLDLILKGNFDNHQIHPGDNIVFASVGAGMNVNAMVYQF</sequence>
<evidence type="ECO:0000313" key="5">
    <source>
        <dbReference type="EMBL" id="CCH53556.1"/>
    </source>
</evidence>
<evidence type="ECO:0000259" key="4">
    <source>
        <dbReference type="Pfam" id="PF08545"/>
    </source>
</evidence>
<comment type="caution">
    <text evidence="5">The sequence shown here is derived from an EMBL/GenBank/DDBJ whole genome shotgun (WGS) entry which is preliminary data.</text>
</comment>
<dbReference type="GO" id="GO:0044550">
    <property type="term" value="P:secondary metabolite biosynthetic process"/>
    <property type="evidence" value="ECO:0007669"/>
    <property type="project" value="TreeGrafter"/>
</dbReference>
<dbReference type="EC" id="2.3.1.180" evidence="5"/>
<dbReference type="Proteomes" id="UP000009309">
    <property type="component" value="Unassembled WGS sequence"/>
</dbReference>
<keyword evidence="6" id="KW-1185">Reference proteome</keyword>
<evidence type="ECO:0000259" key="3">
    <source>
        <dbReference type="Pfam" id="PF08541"/>
    </source>
</evidence>
<organism evidence="5 6">
    <name type="scientific">Fibrisoma limi BUZ 3</name>
    <dbReference type="NCBI Taxonomy" id="1185876"/>
    <lineage>
        <taxon>Bacteria</taxon>
        <taxon>Pseudomonadati</taxon>
        <taxon>Bacteroidota</taxon>
        <taxon>Cytophagia</taxon>
        <taxon>Cytophagales</taxon>
        <taxon>Spirosomataceae</taxon>
        <taxon>Fibrisoma</taxon>
    </lineage>
</organism>
<dbReference type="GO" id="GO:0006633">
    <property type="term" value="P:fatty acid biosynthetic process"/>
    <property type="evidence" value="ECO:0007669"/>
    <property type="project" value="InterPro"/>
</dbReference>
<name>I2GI31_9BACT</name>
<dbReference type="STRING" id="1185876.BN8_02660"/>
<dbReference type="PANTHER" id="PTHR34069:SF3">
    <property type="entry name" value="ACYL-COA:ACYL-COA ALKYLTRANSFERASE"/>
    <property type="match status" value="1"/>
</dbReference>
<dbReference type="Pfam" id="PF08545">
    <property type="entry name" value="ACP_syn_III"/>
    <property type="match status" value="1"/>
</dbReference>
<dbReference type="Pfam" id="PF08541">
    <property type="entry name" value="ACP_syn_III_C"/>
    <property type="match status" value="1"/>
</dbReference>
<dbReference type="CDD" id="cd00830">
    <property type="entry name" value="KAS_III"/>
    <property type="match status" value="1"/>
</dbReference>
<evidence type="ECO:0000256" key="1">
    <source>
        <dbReference type="ARBA" id="ARBA00022679"/>
    </source>
</evidence>
<feature type="domain" description="Beta-ketoacyl-[acyl-carrier-protein] synthase III C-terminal" evidence="3">
    <location>
        <begin position="259"/>
        <end position="358"/>
    </location>
</feature>
<feature type="domain" description="Beta-ketoacyl-[acyl-carrier-protein] synthase III N-terminal" evidence="4">
    <location>
        <begin position="133"/>
        <end position="207"/>
    </location>
</feature>
<reference evidence="5 6" key="1">
    <citation type="journal article" date="2012" name="J. Bacteriol.">
        <title>Genome Sequence of the Filamentous Bacterium Fibrisoma limi BUZ 3T.</title>
        <authorList>
            <person name="Filippini M."/>
            <person name="Qi W."/>
            <person name="Jaenicke S."/>
            <person name="Goesmann A."/>
            <person name="Smits T.H."/>
            <person name="Bagheri H.C."/>
        </authorList>
    </citation>
    <scope>NUCLEOTIDE SEQUENCE [LARGE SCALE GENOMIC DNA]</scope>
    <source>
        <strain evidence="6">BUZ 3T</strain>
    </source>
</reference>
<proteinExistence type="predicted"/>
<accession>I2GI31</accession>
<dbReference type="EMBL" id="CAIT01000006">
    <property type="protein sequence ID" value="CCH53556.1"/>
    <property type="molecule type" value="Genomic_DNA"/>
</dbReference>
<keyword evidence="1 5" id="KW-0808">Transferase</keyword>
<evidence type="ECO:0000313" key="6">
    <source>
        <dbReference type="Proteomes" id="UP000009309"/>
    </source>
</evidence>
<protein>
    <submittedName>
        <fullName evidence="5">3-oxoacyl-(Acyl-carrier-protein) synthase</fullName>
        <ecNumber evidence="5">2.3.1.180</ecNumber>
    </submittedName>
</protein>
<dbReference type="eggNOG" id="COG0332">
    <property type="taxonomic scope" value="Bacteria"/>
</dbReference>
<dbReference type="InterPro" id="IPR013751">
    <property type="entry name" value="ACP_syn_III_N"/>
</dbReference>
<dbReference type="GO" id="GO:0033818">
    <property type="term" value="F:beta-ketoacyl-acyl-carrier-protein synthase III activity"/>
    <property type="evidence" value="ECO:0007669"/>
    <property type="project" value="UniProtKB-EC"/>
</dbReference>
<gene>
    <name evidence="5" type="primary">fabH1</name>
    <name evidence="5" type="ORF">BN8_02660</name>
</gene>
<dbReference type="AlphaFoldDB" id="I2GI31"/>
<evidence type="ECO:0000256" key="2">
    <source>
        <dbReference type="ARBA" id="ARBA00023315"/>
    </source>
</evidence>
<dbReference type="OrthoDB" id="5171393at2"/>
<dbReference type="GO" id="GO:0004315">
    <property type="term" value="F:3-oxoacyl-[acyl-carrier-protein] synthase activity"/>
    <property type="evidence" value="ECO:0007669"/>
    <property type="project" value="InterPro"/>
</dbReference>
<dbReference type="InterPro" id="IPR013747">
    <property type="entry name" value="ACP_syn_III_C"/>
</dbReference>
<dbReference type="PANTHER" id="PTHR34069">
    <property type="entry name" value="3-OXOACYL-[ACYL-CARRIER-PROTEIN] SYNTHASE 3"/>
    <property type="match status" value="1"/>
</dbReference>
<dbReference type="Gene3D" id="3.40.47.10">
    <property type="match status" value="2"/>
</dbReference>
<keyword evidence="2 5" id="KW-0012">Acyltransferase</keyword>